<evidence type="ECO:0000313" key="2">
    <source>
        <dbReference type="Proteomes" id="UP000077266"/>
    </source>
</evidence>
<name>A0A166MZQ7_EXIGL</name>
<keyword evidence="2" id="KW-1185">Reference proteome</keyword>
<dbReference type="AlphaFoldDB" id="A0A166MZQ7"/>
<reference evidence="1 2" key="1">
    <citation type="journal article" date="2016" name="Mol. Biol. Evol.">
        <title>Comparative Genomics of Early-Diverging Mushroom-Forming Fungi Provides Insights into the Origins of Lignocellulose Decay Capabilities.</title>
        <authorList>
            <person name="Nagy L.G."/>
            <person name="Riley R."/>
            <person name="Tritt A."/>
            <person name="Adam C."/>
            <person name="Daum C."/>
            <person name="Floudas D."/>
            <person name="Sun H."/>
            <person name="Yadav J.S."/>
            <person name="Pangilinan J."/>
            <person name="Larsson K.H."/>
            <person name="Matsuura K."/>
            <person name="Barry K."/>
            <person name="Labutti K."/>
            <person name="Kuo R."/>
            <person name="Ohm R.A."/>
            <person name="Bhattacharya S.S."/>
            <person name="Shirouzu T."/>
            <person name="Yoshinaga Y."/>
            <person name="Martin F.M."/>
            <person name="Grigoriev I.V."/>
            <person name="Hibbett D.S."/>
        </authorList>
    </citation>
    <scope>NUCLEOTIDE SEQUENCE [LARGE SCALE GENOMIC DNA]</scope>
    <source>
        <strain evidence="1 2">HHB12029</strain>
    </source>
</reference>
<protein>
    <submittedName>
        <fullName evidence="1">Uncharacterized protein</fullName>
    </submittedName>
</protein>
<gene>
    <name evidence="1" type="ORF">EXIGLDRAFT_737219</name>
</gene>
<evidence type="ECO:0000313" key="1">
    <source>
        <dbReference type="EMBL" id="KZV78595.1"/>
    </source>
</evidence>
<dbReference type="Proteomes" id="UP000077266">
    <property type="component" value="Unassembled WGS sequence"/>
</dbReference>
<accession>A0A166MZQ7</accession>
<dbReference type="InParanoid" id="A0A166MZQ7"/>
<dbReference type="EMBL" id="KV426828">
    <property type="protein sequence ID" value="KZV78595.1"/>
    <property type="molecule type" value="Genomic_DNA"/>
</dbReference>
<organism evidence="1 2">
    <name type="scientific">Exidia glandulosa HHB12029</name>
    <dbReference type="NCBI Taxonomy" id="1314781"/>
    <lineage>
        <taxon>Eukaryota</taxon>
        <taxon>Fungi</taxon>
        <taxon>Dikarya</taxon>
        <taxon>Basidiomycota</taxon>
        <taxon>Agaricomycotina</taxon>
        <taxon>Agaricomycetes</taxon>
        <taxon>Auriculariales</taxon>
        <taxon>Exidiaceae</taxon>
        <taxon>Exidia</taxon>
    </lineage>
</organism>
<proteinExistence type="predicted"/>
<sequence>MIAGLVTQTRLYVGSRVMEISVFLVPEHMAVSTSRERFSTGSHAVELWLIMV</sequence>